<accession>A0ACB7JC60</accession>
<dbReference type="Proteomes" id="UP000824881">
    <property type="component" value="Unassembled WGS sequence"/>
</dbReference>
<reference evidence="1 2" key="1">
    <citation type="journal article" date="2021" name="Appl. Environ. Microbiol.">
        <title>Genetic linkage and physical mapping for an oyster mushroom Pleurotus cornucopiae and QTL analysis for the trait cap color.</title>
        <authorList>
            <person name="Zhang Y."/>
            <person name="Gao W."/>
            <person name="Sonnenberg A."/>
            <person name="Chen Q."/>
            <person name="Zhang J."/>
            <person name="Huang C."/>
        </authorList>
    </citation>
    <scope>NUCLEOTIDE SEQUENCE [LARGE SCALE GENOMIC DNA]</scope>
    <source>
        <strain evidence="1">CCMSSC00406</strain>
    </source>
</reference>
<sequence length="419" mass="46739">MQSNPSSSSAAEQIDILIAVMGATGSGKTTFVNMASGDDLTVGASLRSCTSDVQICKPFKVDGRTVTLVDTPGFDDTDKSDTDVLAMIAAFLNASYEQGRKLAGLIYMHRISDYRMGGLSARNFRMLRRLCGDTTLKNLVIVTNMWGDVSLSVGEARERELATQDKFFKQALDKGAKMLRHTHSFDSAINILRYALRNTPLPLKIQEEMVDEGKDLPETGAGAELNAELEKLMKKHEEDMRALKAELEEAVRLKEEETRQELDAEIVKLRDETNRIKLDARDMASKYDLERSKLEAQIRKSAERTATQQAQMKKEYEGELKKLKQQALQNAGNTEDILDLRHKVLQLETQIANMPRPRPKPWPCTIIPSFEFVTLIKVGLGPSGFRLARIGDLPSRGKIHVATLKAVPHLIWSDGVHGD</sequence>
<gene>
    <name evidence="1" type="ORF">CCMSSC00406_0000680</name>
</gene>
<comment type="caution">
    <text evidence="1">The sequence shown here is derived from an EMBL/GenBank/DDBJ whole genome shotgun (WGS) entry which is preliminary data.</text>
</comment>
<name>A0ACB7JC60_PLECO</name>
<keyword evidence="2" id="KW-1185">Reference proteome</keyword>
<evidence type="ECO:0000313" key="1">
    <source>
        <dbReference type="EMBL" id="KAG9227674.1"/>
    </source>
</evidence>
<evidence type="ECO:0000313" key="2">
    <source>
        <dbReference type="Proteomes" id="UP000824881"/>
    </source>
</evidence>
<dbReference type="EMBL" id="WQMT02000001">
    <property type="protein sequence ID" value="KAG9227674.1"/>
    <property type="molecule type" value="Genomic_DNA"/>
</dbReference>
<protein>
    <submittedName>
        <fullName evidence="1">Uncharacterized protein</fullName>
    </submittedName>
</protein>
<organism evidence="1 2">
    <name type="scientific">Pleurotus cornucopiae</name>
    <name type="common">Cornucopia mushroom</name>
    <dbReference type="NCBI Taxonomy" id="5321"/>
    <lineage>
        <taxon>Eukaryota</taxon>
        <taxon>Fungi</taxon>
        <taxon>Dikarya</taxon>
        <taxon>Basidiomycota</taxon>
        <taxon>Agaricomycotina</taxon>
        <taxon>Agaricomycetes</taxon>
        <taxon>Agaricomycetidae</taxon>
        <taxon>Agaricales</taxon>
        <taxon>Pleurotineae</taxon>
        <taxon>Pleurotaceae</taxon>
        <taxon>Pleurotus</taxon>
    </lineage>
</organism>
<proteinExistence type="predicted"/>